<dbReference type="EMBL" id="CP019641">
    <property type="protein sequence ID" value="AQQ55263.1"/>
    <property type="molecule type" value="Genomic_DNA"/>
</dbReference>
<sequence length="111" mass="13163">MQEKKPYSLEKTNYYFTRVKDLHAENGQAFITLFARLTKEDGQETESVWVELDEVKWEQAAPKLKMMPNGIQTYLISEEIFEELLRLSSSHHKEMYFLTPLAKMNKFRKLG</sequence>
<dbReference type="OrthoDB" id="2453941at2"/>
<keyword evidence="1" id="KW-0614">Plasmid</keyword>
<dbReference type="AlphaFoldDB" id="A0A1Q2L4B2"/>
<protein>
    <submittedName>
        <fullName evidence="1">Uncharacterized protein</fullName>
    </submittedName>
</protein>
<dbReference type="Proteomes" id="UP000188184">
    <property type="component" value="Plasmid unnamed1"/>
</dbReference>
<accession>A0A1Q2L4B2</accession>
<evidence type="ECO:0000313" key="1">
    <source>
        <dbReference type="EMBL" id="AQQ55263.1"/>
    </source>
</evidence>
<organism evidence="1 2">
    <name type="scientific">Planococcus lenghuensis</name>
    <dbReference type="NCBI Taxonomy" id="2213202"/>
    <lineage>
        <taxon>Bacteria</taxon>
        <taxon>Bacillati</taxon>
        <taxon>Bacillota</taxon>
        <taxon>Bacilli</taxon>
        <taxon>Bacillales</taxon>
        <taxon>Caryophanaceae</taxon>
        <taxon>Planococcus</taxon>
    </lineage>
</organism>
<gene>
    <name evidence="1" type="ORF">B0X71_18965</name>
</gene>
<reference evidence="1 2" key="1">
    <citation type="submission" date="2017-02" db="EMBL/GenBank/DDBJ databases">
        <title>The complete genomic sequence of a novel cold adapted crude oil-degrading bacterium Planococcus qaidamina Y42.</title>
        <authorList>
            <person name="Yang R."/>
        </authorList>
    </citation>
    <scope>NUCLEOTIDE SEQUENCE [LARGE SCALE GENOMIC DNA]</scope>
    <source>
        <strain evidence="1 2">Y42</strain>
        <plasmid evidence="1 2">unnamed1</plasmid>
    </source>
</reference>
<proteinExistence type="predicted"/>
<evidence type="ECO:0000313" key="2">
    <source>
        <dbReference type="Proteomes" id="UP000188184"/>
    </source>
</evidence>
<dbReference type="KEGG" id="pmar:B0X71_18965"/>
<dbReference type="RefSeq" id="WP_077591123.1">
    <property type="nucleotide sequence ID" value="NZ_CP019641.1"/>
</dbReference>
<keyword evidence="2" id="KW-1185">Reference proteome</keyword>
<geneLocation type="plasmid" evidence="1 2">
    <name>unnamed1</name>
</geneLocation>
<name>A0A1Q2L4B2_9BACL</name>